<gene>
    <name evidence="1" type="ORF">EB241_04375</name>
</gene>
<sequence length="44" mass="4983">MRRLVTFDGAGFYQLHPDEYSLFTIKISIVSSLSSDCKKLSRAT</sequence>
<comment type="caution">
    <text evidence="1">The sequence shown here is derived from an EMBL/GenBank/DDBJ whole genome shotgun (WGS) entry which is preliminary data.</text>
</comment>
<keyword evidence="2" id="KW-1185">Reference proteome</keyword>
<dbReference type="AlphaFoldDB" id="A0A3N6UUW0"/>
<evidence type="ECO:0000313" key="1">
    <source>
        <dbReference type="EMBL" id="RQM39739.1"/>
    </source>
</evidence>
<accession>A0A3N6UUW0</accession>
<dbReference type="AntiFam" id="ANF00260">
    <property type="entry name" value="Protein of unknown function (DUF2575)"/>
</dbReference>
<protein>
    <submittedName>
        <fullName evidence="1">DUF2575 domain-containing protein</fullName>
    </submittedName>
</protein>
<organism evidence="1 2">
    <name type="scientific">Erwinia psidii</name>
    <dbReference type="NCBI Taxonomy" id="69224"/>
    <lineage>
        <taxon>Bacteria</taxon>
        <taxon>Pseudomonadati</taxon>
        <taxon>Pseudomonadota</taxon>
        <taxon>Gammaproteobacteria</taxon>
        <taxon>Enterobacterales</taxon>
        <taxon>Erwiniaceae</taxon>
        <taxon>Erwinia</taxon>
    </lineage>
</organism>
<evidence type="ECO:0000313" key="2">
    <source>
        <dbReference type="Proteomes" id="UP000279457"/>
    </source>
</evidence>
<reference evidence="1 2" key="1">
    <citation type="submission" date="2018-10" db="EMBL/GenBank/DDBJ databases">
        <title>Draft genome sequence for the type isolate of Erwinia psidii, agent causal of bacterial blight in guava (Psidium guajava) and wilt and die-back of Eucalyptus spp.</title>
        <authorList>
            <person name="Hermenegildo P.S."/>
            <person name="Santos S.A."/>
            <person name="Guimaraes L.M.S."/>
            <person name="Vidigal P.M.P."/>
            <person name="Pereira I.C."/>
            <person name="Badel J.L."/>
            <person name="Alfenas-Zerbini P."/>
            <person name="Ferreira M.A.S.V."/>
            <person name="Alfenas A.C."/>
        </authorList>
    </citation>
    <scope>NUCLEOTIDE SEQUENCE [LARGE SCALE GENOMIC DNA]</scope>
    <source>
        <strain evidence="1 2">IBSBF 435</strain>
    </source>
</reference>
<dbReference type="EMBL" id="RHHM01000002">
    <property type="protein sequence ID" value="RQM39739.1"/>
    <property type="molecule type" value="Genomic_DNA"/>
</dbReference>
<proteinExistence type="predicted"/>
<dbReference type="Proteomes" id="UP000279457">
    <property type="component" value="Unassembled WGS sequence"/>
</dbReference>
<name>A0A3N6UUW0_9GAMM</name>